<dbReference type="SUPFAM" id="SSF51735">
    <property type="entry name" value="NAD(P)-binding Rossmann-fold domains"/>
    <property type="match status" value="1"/>
</dbReference>
<accession>A0A6C0P3U6</accession>
<name>A0A6C0P3U6_9BACL</name>
<protein>
    <submittedName>
        <fullName evidence="3">SDR family oxidoreductase</fullName>
    </submittedName>
</protein>
<dbReference type="Gene3D" id="3.40.50.720">
    <property type="entry name" value="NAD(P)-binding Rossmann-like Domain"/>
    <property type="match status" value="1"/>
</dbReference>
<keyword evidence="4" id="KW-1185">Reference proteome</keyword>
<proteinExistence type="inferred from homology"/>
<dbReference type="EMBL" id="CP048286">
    <property type="protein sequence ID" value="QHW33188.1"/>
    <property type="molecule type" value="Genomic_DNA"/>
</dbReference>
<evidence type="ECO:0000256" key="1">
    <source>
        <dbReference type="ARBA" id="ARBA00006484"/>
    </source>
</evidence>
<dbReference type="Proteomes" id="UP000479114">
    <property type="component" value="Chromosome"/>
</dbReference>
<dbReference type="AlphaFoldDB" id="A0A6C0P3U6"/>
<dbReference type="GO" id="GO:0016491">
    <property type="term" value="F:oxidoreductase activity"/>
    <property type="evidence" value="ECO:0007669"/>
    <property type="project" value="UniProtKB-KW"/>
</dbReference>
<dbReference type="PANTHER" id="PTHR43639">
    <property type="entry name" value="OXIDOREDUCTASE, SHORT-CHAIN DEHYDROGENASE/REDUCTASE FAMILY (AFU_ORTHOLOGUE AFUA_5G02870)"/>
    <property type="match status" value="1"/>
</dbReference>
<evidence type="ECO:0000313" key="3">
    <source>
        <dbReference type="EMBL" id="QHW33188.1"/>
    </source>
</evidence>
<dbReference type="PRINTS" id="PR00081">
    <property type="entry name" value="GDHRDH"/>
</dbReference>
<reference evidence="3 4" key="1">
    <citation type="submission" date="2020-02" db="EMBL/GenBank/DDBJ databases">
        <title>Paenibacillus sp. nov., isolated from rhizosphere soil of tomato.</title>
        <authorList>
            <person name="Weon H.-Y."/>
            <person name="Lee S.A."/>
        </authorList>
    </citation>
    <scope>NUCLEOTIDE SEQUENCE [LARGE SCALE GENOMIC DNA]</scope>
    <source>
        <strain evidence="3 4">14171R-81</strain>
    </source>
</reference>
<comment type="similarity">
    <text evidence="1">Belongs to the short-chain dehydrogenases/reductases (SDR) family.</text>
</comment>
<evidence type="ECO:0000256" key="2">
    <source>
        <dbReference type="ARBA" id="ARBA00023002"/>
    </source>
</evidence>
<evidence type="ECO:0000313" key="4">
    <source>
        <dbReference type="Proteomes" id="UP000479114"/>
    </source>
</evidence>
<keyword evidence="2" id="KW-0560">Oxidoreductase</keyword>
<dbReference type="CDD" id="cd05233">
    <property type="entry name" value="SDR_c"/>
    <property type="match status" value="1"/>
</dbReference>
<dbReference type="KEGG" id="prz:GZH47_21975"/>
<gene>
    <name evidence="3" type="ORF">GZH47_21975</name>
</gene>
<organism evidence="3 4">
    <name type="scientific">Paenibacillus rhizovicinus</name>
    <dbReference type="NCBI Taxonomy" id="2704463"/>
    <lineage>
        <taxon>Bacteria</taxon>
        <taxon>Bacillati</taxon>
        <taxon>Bacillota</taxon>
        <taxon>Bacilli</taxon>
        <taxon>Bacillales</taxon>
        <taxon>Paenibacillaceae</taxon>
        <taxon>Paenibacillus</taxon>
    </lineage>
</organism>
<dbReference type="RefSeq" id="WP_162643166.1">
    <property type="nucleotide sequence ID" value="NZ_CP048286.1"/>
</dbReference>
<dbReference type="InterPro" id="IPR036291">
    <property type="entry name" value="NAD(P)-bd_dom_sf"/>
</dbReference>
<dbReference type="PANTHER" id="PTHR43639:SF1">
    <property type="entry name" value="SHORT-CHAIN DEHYDROGENASE_REDUCTASE FAMILY PROTEIN"/>
    <property type="match status" value="1"/>
</dbReference>
<dbReference type="Pfam" id="PF13561">
    <property type="entry name" value="adh_short_C2"/>
    <property type="match status" value="1"/>
</dbReference>
<dbReference type="InterPro" id="IPR002347">
    <property type="entry name" value="SDR_fam"/>
</dbReference>
<sequence>MPRKVVFIADADSWSGEGLLARFSQGGTDLILNSSRDDKEWEEALAACRAAGTEALITHVDLCSGSGISAMLDQAEKRIGPVDVMIHNCSAMSPASVEDCEETEFLHIMQRNAKSAFFCTQAFGRRMADRGGGSIIFVSSIHGEKPNGSSFAYSASQGAVKMLAHEAALFLGRFGIRVNVIEMGPVEGTDASFPSELSGLYDNYRYKVPSTKLGTAGDLAELAFFLAGEEASYVNGADIRLDGGFSLHYMDRRMNKPAGERNDSHEPKLER</sequence>